<dbReference type="Pfam" id="PF00069">
    <property type="entry name" value="Pkinase"/>
    <property type="match status" value="1"/>
</dbReference>
<dbReference type="OrthoDB" id="40902at2759"/>
<evidence type="ECO:0000256" key="3">
    <source>
        <dbReference type="ARBA" id="ARBA00022741"/>
    </source>
</evidence>
<dbReference type="InterPro" id="IPR000719">
    <property type="entry name" value="Prot_kinase_dom"/>
</dbReference>
<feature type="domain" description="Protein kinase" evidence="8">
    <location>
        <begin position="31"/>
        <end position="288"/>
    </location>
</feature>
<sequence>MALKRFLTLLKKLQEKEDTHNYPKDLLRQYKVTKKTLGVGSFAVVKECIHRHSDQAYALKIIMKSALSGRESMLDVELDILKQVQHPNIISMHDLFETDEAVYIITDLALGGELFQQLLSKGSYTEKDAAHLVTQILNGVAYLHDHDIIHRDIKPENLLFQTTATDANLMITDFGLSKILKHHDDILMTACGTPGYVSPEVLLQKGYNKPADLWSVGVITYILLVGYTPFYGADQSELFASIMKGEYDFDDQYWHAISDQAKNFIDGLLAFEPEKRLTAVQALDHPWISKKTVGDEPNTAANLLGNVRRGLSNGHLSFRSALGVSGAWPFEDAKAEEKHPMQDTNKKDIMVAYNVISQFLKRPKA</sequence>
<keyword evidence="5 6" id="KW-0067">ATP-binding</keyword>
<dbReference type="PROSITE" id="PS50011">
    <property type="entry name" value="PROTEIN_KINASE_DOM"/>
    <property type="match status" value="1"/>
</dbReference>
<keyword evidence="4 9" id="KW-0418">Kinase</keyword>
<keyword evidence="2" id="KW-0808">Transferase</keyword>
<comment type="similarity">
    <text evidence="7">Belongs to the protein kinase superfamily.</text>
</comment>
<evidence type="ECO:0000256" key="2">
    <source>
        <dbReference type="ARBA" id="ARBA00022679"/>
    </source>
</evidence>
<protein>
    <submittedName>
        <fullName evidence="9">Pkinase-domain-containing protein</fullName>
    </submittedName>
</protein>
<dbReference type="InterPro" id="IPR017441">
    <property type="entry name" value="Protein_kinase_ATP_BS"/>
</dbReference>
<dbReference type="FunFam" id="1.10.510.10:FF:000026">
    <property type="entry name" value="Calcium/calmodulin-dependent protein kinase type 1"/>
    <property type="match status" value="1"/>
</dbReference>
<evidence type="ECO:0000256" key="6">
    <source>
        <dbReference type="PROSITE-ProRule" id="PRU10141"/>
    </source>
</evidence>
<feature type="binding site" evidence="6">
    <location>
        <position position="64"/>
    </location>
    <ligand>
        <name>ATP</name>
        <dbReference type="ChEBI" id="CHEBI:30616"/>
    </ligand>
</feature>
<comment type="caution">
    <text evidence="9">The sequence shown here is derived from an EMBL/GenBank/DDBJ whole genome shotgun (WGS) entry which is preliminary data.</text>
</comment>
<dbReference type="PROSITE" id="PS00108">
    <property type="entry name" value="PROTEIN_KINASE_ST"/>
    <property type="match status" value="1"/>
</dbReference>
<gene>
    <name evidence="9" type="ORF">DM01DRAFT_1311126</name>
</gene>
<dbReference type="EMBL" id="MCGT01000038">
    <property type="protein sequence ID" value="ORX46283.1"/>
    <property type="molecule type" value="Genomic_DNA"/>
</dbReference>
<evidence type="ECO:0000256" key="5">
    <source>
        <dbReference type="ARBA" id="ARBA00022840"/>
    </source>
</evidence>
<evidence type="ECO:0000313" key="10">
    <source>
        <dbReference type="Proteomes" id="UP000242146"/>
    </source>
</evidence>
<dbReference type="CDD" id="cd05117">
    <property type="entry name" value="STKc_CAMK"/>
    <property type="match status" value="1"/>
</dbReference>
<keyword evidence="10" id="KW-1185">Reference proteome</keyword>
<dbReference type="FunFam" id="3.30.200.20:FF:000042">
    <property type="entry name" value="Aurora kinase A"/>
    <property type="match status" value="1"/>
</dbReference>
<accession>A0A1X2G7J1</accession>
<dbReference type="GO" id="GO:0005524">
    <property type="term" value="F:ATP binding"/>
    <property type="evidence" value="ECO:0007669"/>
    <property type="project" value="UniProtKB-UniRule"/>
</dbReference>
<dbReference type="STRING" id="101127.A0A1X2G7J1"/>
<organism evidence="9 10">
    <name type="scientific">Hesseltinella vesiculosa</name>
    <dbReference type="NCBI Taxonomy" id="101127"/>
    <lineage>
        <taxon>Eukaryota</taxon>
        <taxon>Fungi</taxon>
        <taxon>Fungi incertae sedis</taxon>
        <taxon>Mucoromycota</taxon>
        <taxon>Mucoromycotina</taxon>
        <taxon>Mucoromycetes</taxon>
        <taxon>Mucorales</taxon>
        <taxon>Cunninghamellaceae</taxon>
        <taxon>Hesseltinella</taxon>
    </lineage>
</organism>
<evidence type="ECO:0000256" key="4">
    <source>
        <dbReference type="ARBA" id="ARBA00022777"/>
    </source>
</evidence>
<evidence type="ECO:0000256" key="1">
    <source>
        <dbReference type="ARBA" id="ARBA00022527"/>
    </source>
</evidence>
<reference evidence="9 10" key="1">
    <citation type="submission" date="2016-07" db="EMBL/GenBank/DDBJ databases">
        <title>Pervasive Adenine N6-methylation of Active Genes in Fungi.</title>
        <authorList>
            <consortium name="DOE Joint Genome Institute"/>
            <person name="Mondo S.J."/>
            <person name="Dannebaum R.O."/>
            <person name="Kuo R.C."/>
            <person name="Labutti K."/>
            <person name="Haridas S."/>
            <person name="Kuo A."/>
            <person name="Salamov A."/>
            <person name="Ahrendt S.R."/>
            <person name="Lipzen A."/>
            <person name="Sullivan W."/>
            <person name="Andreopoulos W.B."/>
            <person name="Clum A."/>
            <person name="Lindquist E."/>
            <person name="Daum C."/>
            <person name="Ramamoorthy G.K."/>
            <person name="Gryganskyi A."/>
            <person name="Culley D."/>
            <person name="Magnuson J.K."/>
            <person name="James T.Y."/>
            <person name="O'Malley M.A."/>
            <person name="Stajich J.E."/>
            <person name="Spatafora J.W."/>
            <person name="Visel A."/>
            <person name="Grigoriev I.V."/>
        </authorList>
    </citation>
    <scope>NUCLEOTIDE SEQUENCE [LARGE SCALE GENOMIC DNA]</scope>
    <source>
        <strain evidence="9 10">NRRL 3301</strain>
    </source>
</reference>
<name>A0A1X2G7J1_9FUNG</name>
<dbReference type="Gene3D" id="1.10.510.10">
    <property type="entry name" value="Transferase(Phosphotransferase) domain 1"/>
    <property type="match status" value="1"/>
</dbReference>
<dbReference type="SMART" id="SM00220">
    <property type="entry name" value="S_TKc"/>
    <property type="match status" value="1"/>
</dbReference>
<dbReference type="Gene3D" id="3.30.200.20">
    <property type="entry name" value="Phosphorylase Kinase, domain 1"/>
    <property type="match status" value="1"/>
</dbReference>
<keyword evidence="3 6" id="KW-0547">Nucleotide-binding</keyword>
<dbReference type="PROSITE" id="PS00107">
    <property type="entry name" value="PROTEIN_KINASE_ATP"/>
    <property type="match status" value="1"/>
</dbReference>
<dbReference type="PANTHER" id="PTHR24347">
    <property type="entry name" value="SERINE/THREONINE-PROTEIN KINASE"/>
    <property type="match status" value="1"/>
</dbReference>
<dbReference type="Proteomes" id="UP000242146">
    <property type="component" value="Unassembled WGS sequence"/>
</dbReference>
<evidence type="ECO:0000259" key="8">
    <source>
        <dbReference type="PROSITE" id="PS50011"/>
    </source>
</evidence>
<dbReference type="InterPro" id="IPR008271">
    <property type="entry name" value="Ser/Thr_kinase_AS"/>
</dbReference>
<proteinExistence type="inferred from homology"/>
<dbReference type="GO" id="GO:0004674">
    <property type="term" value="F:protein serine/threonine kinase activity"/>
    <property type="evidence" value="ECO:0007669"/>
    <property type="project" value="UniProtKB-KW"/>
</dbReference>
<dbReference type="SUPFAM" id="SSF56112">
    <property type="entry name" value="Protein kinase-like (PK-like)"/>
    <property type="match status" value="1"/>
</dbReference>
<evidence type="ECO:0000313" key="9">
    <source>
        <dbReference type="EMBL" id="ORX46283.1"/>
    </source>
</evidence>
<evidence type="ECO:0000256" key="7">
    <source>
        <dbReference type="RuleBase" id="RU000304"/>
    </source>
</evidence>
<dbReference type="AlphaFoldDB" id="A0A1X2G7J1"/>
<keyword evidence="1 7" id="KW-0723">Serine/threonine-protein kinase</keyword>
<dbReference type="InterPro" id="IPR011009">
    <property type="entry name" value="Kinase-like_dom_sf"/>
</dbReference>